<evidence type="ECO:0000313" key="1">
    <source>
        <dbReference type="EMBL" id="KAI8573905.1"/>
    </source>
</evidence>
<proteinExistence type="predicted"/>
<dbReference type="Proteomes" id="UP001062846">
    <property type="component" value="Chromosome 1"/>
</dbReference>
<gene>
    <name evidence="1" type="ORF">RHMOL_Rhmol01G0311900</name>
</gene>
<protein>
    <submittedName>
        <fullName evidence="1">Uncharacterized protein</fullName>
    </submittedName>
</protein>
<name>A0ACC0Q7C4_RHOML</name>
<accession>A0ACC0Q7C4</accession>
<keyword evidence="2" id="KW-1185">Reference proteome</keyword>
<comment type="caution">
    <text evidence="1">The sequence shown here is derived from an EMBL/GenBank/DDBJ whole genome shotgun (WGS) entry which is preliminary data.</text>
</comment>
<sequence>MGMRLNRSKRKLKKKKLIYEFGIKAAKVSKKGKIVPSSSLSTRDIQNRNSILFKNASKALDFGARLEIKMVGGRNYNLKKWAEMEEEEIEERVLEKACGVRRGKHIGLGGKCFFIFGVLNAFSAFFVVFGVGPSF</sequence>
<reference evidence="1" key="1">
    <citation type="submission" date="2022-02" db="EMBL/GenBank/DDBJ databases">
        <title>Plant Genome Project.</title>
        <authorList>
            <person name="Zhang R.-G."/>
        </authorList>
    </citation>
    <scope>NUCLEOTIDE SEQUENCE</scope>
    <source>
        <strain evidence="1">AT1</strain>
    </source>
</reference>
<evidence type="ECO:0000313" key="2">
    <source>
        <dbReference type="Proteomes" id="UP001062846"/>
    </source>
</evidence>
<dbReference type="EMBL" id="CM046388">
    <property type="protein sequence ID" value="KAI8573905.1"/>
    <property type="molecule type" value="Genomic_DNA"/>
</dbReference>
<organism evidence="1 2">
    <name type="scientific">Rhododendron molle</name>
    <name type="common">Chinese azalea</name>
    <name type="synonym">Azalea mollis</name>
    <dbReference type="NCBI Taxonomy" id="49168"/>
    <lineage>
        <taxon>Eukaryota</taxon>
        <taxon>Viridiplantae</taxon>
        <taxon>Streptophyta</taxon>
        <taxon>Embryophyta</taxon>
        <taxon>Tracheophyta</taxon>
        <taxon>Spermatophyta</taxon>
        <taxon>Magnoliopsida</taxon>
        <taxon>eudicotyledons</taxon>
        <taxon>Gunneridae</taxon>
        <taxon>Pentapetalae</taxon>
        <taxon>asterids</taxon>
        <taxon>Ericales</taxon>
        <taxon>Ericaceae</taxon>
        <taxon>Ericoideae</taxon>
        <taxon>Rhodoreae</taxon>
        <taxon>Rhododendron</taxon>
    </lineage>
</organism>